<protein>
    <submittedName>
        <fullName evidence="1">Uncharacterized protein</fullName>
    </submittedName>
</protein>
<keyword evidence="2" id="KW-1185">Reference proteome</keyword>
<dbReference type="Proteomes" id="UP000410492">
    <property type="component" value="Unassembled WGS sequence"/>
</dbReference>
<name>A0A653BL30_CALMS</name>
<evidence type="ECO:0000313" key="1">
    <source>
        <dbReference type="EMBL" id="VEN36311.1"/>
    </source>
</evidence>
<proteinExistence type="predicted"/>
<gene>
    <name evidence="1" type="ORF">CALMAC_LOCUS1967</name>
</gene>
<dbReference type="AlphaFoldDB" id="A0A653BL30"/>
<organism evidence="1 2">
    <name type="scientific">Callosobruchus maculatus</name>
    <name type="common">Southern cowpea weevil</name>
    <name type="synonym">Pulse bruchid</name>
    <dbReference type="NCBI Taxonomy" id="64391"/>
    <lineage>
        <taxon>Eukaryota</taxon>
        <taxon>Metazoa</taxon>
        <taxon>Ecdysozoa</taxon>
        <taxon>Arthropoda</taxon>
        <taxon>Hexapoda</taxon>
        <taxon>Insecta</taxon>
        <taxon>Pterygota</taxon>
        <taxon>Neoptera</taxon>
        <taxon>Endopterygota</taxon>
        <taxon>Coleoptera</taxon>
        <taxon>Polyphaga</taxon>
        <taxon>Cucujiformia</taxon>
        <taxon>Chrysomeloidea</taxon>
        <taxon>Chrysomelidae</taxon>
        <taxon>Bruchinae</taxon>
        <taxon>Bruchini</taxon>
        <taxon>Callosobruchus</taxon>
    </lineage>
</organism>
<reference evidence="1 2" key="1">
    <citation type="submission" date="2019-01" db="EMBL/GenBank/DDBJ databases">
        <authorList>
            <person name="Sayadi A."/>
        </authorList>
    </citation>
    <scope>NUCLEOTIDE SEQUENCE [LARGE SCALE GENOMIC DNA]</scope>
</reference>
<sequence length="60" mass="6982">IVCKNRPIIICFPIIFPIFQSWRTFSILASCLESPEKNKVGFFKIPAALKDQDEKLVYQH</sequence>
<evidence type="ECO:0000313" key="2">
    <source>
        <dbReference type="Proteomes" id="UP000410492"/>
    </source>
</evidence>
<feature type="non-terminal residue" evidence="1">
    <location>
        <position position="1"/>
    </location>
</feature>
<dbReference type="EMBL" id="CAACVG010002314">
    <property type="protein sequence ID" value="VEN36311.1"/>
    <property type="molecule type" value="Genomic_DNA"/>
</dbReference>
<accession>A0A653BL30</accession>